<dbReference type="Pfam" id="PF00560">
    <property type="entry name" value="LRR_1"/>
    <property type="match status" value="8"/>
</dbReference>
<accession>A0AAD8Q8H1</accession>
<dbReference type="InterPro" id="IPR013210">
    <property type="entry name" value="LRR_N_plant-typ"/>
</dbReference>
<dbReference type="Proteomes" id="UP001231189">
    <property type="component" value="Unassembled WGS sequence"/>
</dbReference>
<dbReference type="PANTHER" id="PTHR48063">
    <property type="entry name" value="LRR RECEPTOR-LIKE KINASE"/>
    <property type="match status" value="1"/>
</dbReference>
<dbReference type="InterPro" id="IPR046956">
    <property type="entry name" value="RLP23-like"/>
</dbReference>
<dbReference type="FunFam" id="3.80.10.10:FF:000111">
    <property type="entry name" value="LRR receptor-like serine/threonine-protein kinase ERECTA"/>
    <property type="match status" value="1"/>
</dbReference>
<feature type="chain" id="PRO_5041935413" description="Leucine-rich repeat-containing N-terminal plant-type domain-containing protein" evidence="13">
    <location>
        <begin position="35"/>
        <end position="967"/>
    </location>
</feature>
<evidence type="ECO:0000256" key="4">
    <source>
        <dbReference type="ARBA" id="ARBA00022614"/>
    </source>
</evidence>
<evidence type="ECO:0000313" key="15">
    <source>
        <dbReference type="EMBL" id="KAK1596504.1"/>
    </source>
</evidence>
<proteinExistence type="inferred from homology"/>
<dbReference type="Gene3D" id="3.80.10.10">
    <property type="entry name" value="Ribonuclease Inhibitor"/>
    <property type="match status" value="5"/>
</dbReference>
<dbReference type="SUPFAM" id="SSF52047">
    <property type="entry name" value="RNI-like"/>
    <property type="match status" value="1"/>
</dbReference>
<dbReference type="EMBL" id="JAUUTY010000647">
    <property type="protein sequence ID" value="KAK1596504.1"/>
    <property type="molecule type" value="Genomic_DNA"/>
</dbReference>
<evidence type="ECO:0000256" key="5">
    <source>
        <dbReference type="ARBA" id="ARBA00022626"/>
    </source>
</evidence>
<feature type="domain" description="Leucine-rich repeat-containing N-terminal plant-type" evidence="14">
    <location>
        <begin position="45"/>
        <end position="82"/>
    </location>
</feature>
<keyword evidence="16" id="KW-1185">Reference proteome</keyword>
<organism evidence="15 16">
    <name type="scientific">Lolium multiflorum</name>
    <name type="common">Italian ryegrass</name>
    <name type="synonym">Lolium perenne subsp. multiflorum</name>
    <dbReference type="NCBI Taxonomy" id="4521"/>
    <lineage>
        <taxon>Eukaryota</taxon>
        <taxon>Viridiplantae</taxon>
        <taxon>Streptophyta</taxon>
        <taxon>Embryophyta</taxon>
        <taxon>Tracheophyta</taxon>
        <taxon>Spermatophyta</taxon>
        <taxon>Magnoliopsida</taxon>
        <taxon>Liliopsida</taxon>
        <taxon>Poales</taxon>
        <taxon>Poaceae</taxon>
        <taxon>BOP clade</taxon>
        <taxon>Pooideae</taxon>
        <taxon>Poodae</taxon>
        <taxon>Poeae</taxon>
        <taxon>Poeae Chloroplast Group 2 (Poeae type)</taxon>
        <taxon>Loliodinae</taxon>
        <taxon>Loliinae</taxon>
        <taxon>Lolium</taxon>
    </lineage>
</organism>
<dbReference type="InterPro" id="IPR003591">
    <property type="entry name" value="Leu-rich_rpt_typical-subtyp"/>
</dbReference>
<dbReference type="PRINTS" id="PR00019">
    <property type="entry name" value="LEURICHRPT"/>
</dbReference>
<keyword evidence="7 13" id="KW-0732">Signal</keyword>
<keyword evidence="8" id="KW-0677">Repeat</keyword>
<dbReference type="PANTHER" id="PTHR48063:SF50">
    <property type="entry name" value="HCRVF1 PROTEIN-LIKE"/>
    <property type="match status" value="1"/>
</dbReference>
<evidence type="ECO:0000256" key="9">
    <source>
        <dbReference type="ARBA" id="ARBA00022989"/>
    </source>
</evidence>
<sequence>MAHFATPISSMDAAAALCLFLILATMIASPAVYAQQTNNRGCITSERDALLSFRAGIRSDPQNLFSSWNGQDCCQWSGVRCSNMTGHVNKLDLRNNLFLDDIFRSFHSENPHGMRGNISSSLVALHHLEYLDLSGNYLGGVGVHIPRFFASFQSLVYLNLSCMDFYGNVPPQLGNLSRLLYLDINSAWYTDGYGSMLYIEDISWLPRLPLLRFLDVSIVDLRAIGNWLQAVNMLPNLRALLVHNCNLVFPHTPVVYSNLTSLEVLDLSDSGFHTINPAYWFWDLGTIRHLDLTNNELSEAFPDAMGNMTSLEALHLGGNDFTGVKSKVLENLCNLRVLTLWSNLINQDISQFLEGLPCCAWSKIEFLDMSCTNLTGEIPKWINLWTDLSILQLSSNRLEGSVPLEMFMLGKLKHLYLDGNYFNGSISEENLATLVNLEELDLSYNSLHMMISSNWIPPFQLHWAYFAGCKMGPHFPLWLKGQRDVIYLDISDAGIVDNLPDWFWSVFSNVVYLNISFNQISGMLPGTLEFMSSAVIFDLNSNNLTGTLPQLPRQLAELDISRNSLSGPLPQNFGAPLLEELLLSENSINGTIPIYICKLQLLVVLDLAKNFLVGHLPRCSEETTKLSRSILALVLHENNLSGEFPSFLESCSQLVLLDLAYNNFVGELPTWLADKLPDLSYLRLGHNKFSGSIPVQLTQLGHLQYVDLAYNRIAGSIPRTLANLKAMAQVTEALWNPLVWRYERPANSDTNDLPKYDDSLVVVMKGQYLNYTGNIVYMVGLDLSCNNLVGEIPDELTSLVELTMLNISHNHLSGRIPEKVSLLRSLESLDLSSNELSGDIPSGLADIATLSKLDLSYNNLSGRIPTGNQLQSLIDPESSYIGNNYLCGPPLSRTCSEPDATGGNIEEHQPHAAKYFYLGLAAGFVFGLWLVFIIFLFRSCAGSARSGAVPSRWTRLPEGLALQLRRG</sequence>
<dbReference type="Pfam" id="PF08263">
    <property type="entry name" value="LRRNT_2"/>
    <property type="match status" value="1"/>
</dbReference>
<dbReference type="Pfam" id="PF13855">
    <property type="entry name" value="LRR_8"/>
    <property type="match status" value="1"/>
</dbReference>
<dbReference type="GO" id="GO:0009742">
    <property type="term" value="P:brassinosteroid mediated signaling pathway"/>
    <property type="evidence" value="ECO:0007669"/>
    <property type="project" value="UniProtKB-KW"/>
</dbReference>
<dbReference type="SUPFAM" id="SSF52058">
    <property type="entry name" value="L domain-like"/>
    <property type="match status" value="3"/>
</dbReference>
<dbReference type="FunFam" id="3.80.10.10:FF:000095">
    <property type="entry name" value="LRR receptor-like serine/threonine-protein kinase GSO1"/>
    <property type="match status" value="1"/>
</dbReference>
<evidence type="ECO:0000256" key="7">
    <source>
        <dbReference type="ARBA" id="ARBA00022729"/>
    </source>
</evidence>
<dbReference type="Pfam" id="PF13516">
    <property type="entry name" value="LRR_6"/>
    <property type="match status" value="1"/>
</dbReference>
<dbReference type="GO" id="GO:0005886">
    <property type="term" value="C:plasma membrane"/>
    <property type="evidence" value="ECO:0007669"/>
    <property type="project" value="UniProtKB-SubCell"/>
</dbReference>
<comment type="similarity">
    <text evidence="2">Belongs to the RLP family.</text>
</comment>
<evidence type="ECO:0000259" key="14">
    <source>
        <dbReference type="Pfam" id="PF08263"/>
    </source>
</evidence>
<keyword evidence="3" id="KW-1003">Cell membrane</keyword>
<evidence type="ECO:0000313" key="16">
    <source>
        <dbReference type="Proteomes" id="UP001231189"/>
    </source>
</evidence>
<dbReference type="InterPro" id="IPR032675">
    <property type="entry name" value="LRR_dom_sf"/>
</dbReference>
<keyword evidence="5" id="KW-1070">Brassinosteroid signaling pathway</keyword>
<evidence type="ECO:0000256" key="8">
    <source>
        <dbReference type="ARBA" id="ARBA00022737"/>
    </source>
</evidence>
<protein>
    <recommendedName>
        <fullName evidence="14">Leucine-rich repeat-containing N-terminal plant-type domain-containing protein</fullName>
    </recommendedName>
</protein>
<evidence type="ECO:0000256" key="11">
    <source>
        <dbReference type="ARBA" id="ARBA00023180"/>
    </source>
</evidence>
<keyword evidence="6 12" id="KW-0812">Transmembrane</keyword>
<feature type="signal peptide" evidence="13">
    <location>
        <begin position="1"/>
        <end position="34"/>
    </location>
</feature>
<keyword evidence="10 12" id="KW-0472">Membrane</keyword>
<dbReference type="SMART" id="SM00369">
    <property type="entry name" value="LRR_TYP"/>
    <property type="match status" value="10"/>
</dbReference>
<keyword evidence="11" id="KW-0325">Glycoprotein</keyword>
<evidence type="ECO:0000256" key="1">
    <source>
        <dbReference type="ARBA" id="ARBA00004251"/>
    </source>
</evidence>
<gene>
    <name evidence="15" type="ORF">QYE76_059140</name>
</gene>
<keyword evidence="4" id="KW-0433">Leucine-rich repeat</keyword>
<reference evidence="15" key="1">
    <citation type="submission" date="2023-07" db="EMBL/GenBank/DDBJ databases">
        <title>A chromosome-level genome assembly of Lolium multiflorum.</title>
        <authorList>
            <person name="Chen Y."/>
            <person name="Copetti D."/>
            <person name="Kolliker R."/>
            <person name="Studer B."/>
        </authorList>
    </citation>
    <scope>NUCLEOTIDE SEQUENCE</scope>
    <source>
        <strain evidence="15">02402/16</strain>
        <tissue evidence="15">Leaf</tissue>
    </source>
</reference>
<dbReference type="InterPro" id="IPR001611">
    <property type="entry name" value="Leu-rich_rpt"/>
</dbReference>
<name>A0AAD8Q8H1_LOLMU</name>
<keyword evidence="9 12" id="KW-1133">Transmembrane helix</keyword>
<evidence type="ECO:0000256" key="2">
    <source>
        <dbReference type="ARBA" id="ARBA00009592"/>
    </source>
</evidence>
<comment type="subcellular location">
    <subcellularLocation>
        <location evidence="1">Cell membrane</location>
        <topology evidence="1">Single-pass type I membrane protein</topology>
    </subcellularLocation>
</comment>
<evidence type="ECO:0000256" key="3">
    <source>
        <dbReference type="ARBA" id="ARBA00022475"/>
    </source>
</evidence>
<evidence type="ECO:0000256" key="13">
    <source>
        <dbReference type="SAM" id="SignalP"/>
    </source>
</evidence>
<feature type="transmembrane region" description="Helical" evidence="12">
    <location>
        <begin position="915"/>
        <end position="937"/>
    </location>
</feature>
<evidence type="ECO:0000256" key="6">
    <source>
        <dbReference type="ARBA" id="ARBA00022692"/>
    </source>
</evidence>
<comment type="caution">
    <text evidence="15">The sequence shown here is derived from an EMBL/GenBank/DDBJ whole genome shotgun (WGS) entry which is preliminary data.</text>
</comment>
<evidence type="ECO:0000256" key="12">
    <source>
        <dbReference type="SAM" id="Phobius"/>
    </source>
</evidence>
<evidence type="ECO:0000256" key="10">
    <source>
        <dbReference type="ARBA" id="ARBA00023136"/>
    </source>
</evidence>
<dbReference type="AlphaFoldDB" id="A0AAD8Q8H1"/>